<dbReference type="AlphaFoldDB" id="A0A0V0J7Z6"/>
<reference evidence="2" key="1">
    <citation type="submission" date="2016-01" db="EMBL/GenBank/DDBJ databases">
        <title>Reference transcriptome for the parasite Schistocephalus solidus: insights into the molecular evolution of parasitism.</title>
        <authorList>
            <person name="Hebert F.O."/>
            <person name="Grambauer S."/>
            <person name="Barber I."/>
            <person name="Landry C.R."/>
            <person name="Aubin-Horth N."/>
        </authorList>
    </citation>
    <scope>NUCLEOTIDE SEQUENCE</scope>
</reference>
<dbReference type="EMBL" id="GEEE01001345">
    <property type="protein sequence ID" value="JAP61880.1"/>
    <property type="molecule type" value="Transcribed_RNA"/>
</dbReference>
<feature type="region of interest" description="Disordered" evidence="1">
    <location>
        <begin position="336"/>
        <end position="387"/>
    </location>
</feature>
<name>A0A0V0J7Z6_SCHSO</name>
<feature type="region of interest" description="Disordered" evidence="1">
    <location>
        <begin position="87"/>
        <end position="143"/>
    </location>
</feature>
<proteinExistence type="predicted"/>
<accession>A0A0V0J7Z6</accession>
<organism evidence="2">
    <name type="scientific">Schistocephalus solidus</name>
    <name type="common">Tapeworm</name>
    <dbReference type="NCBI Taxonomy" id="70667"/>
    <lineage>
        <taxon>Eukaryota</taxon>
        <taxon>Metazoa</taxon>
        <taxon>Spiralia</taxon>
        <taxon>Lophotrochozoa</taxon>
        <taxon>Platyhelminthes</taxon>
        <taxon>Cestoda</taxon>
        <taxon>Eucestoda</taxon>
        <taxon>Diphyllobothriidea</taxon>
        <taxon>Diphyllobothriidae</taxon>
        <taxon>Schistocephalus</taxon>
    </lineage>
</organism>
<evidence type="ECO:0000256" key="1">
    <source>
        <dbReference type="SAM" id="MobiDB-lite"/>
    </source>
</evidence>
<sequence length="432" mass="47632">MTFAAQSNGISEMHSNLEELRKALPHVDLETGLKHRVVKRDPITGLGELPKEHCDFGRPKSANASRKKFNNVLLSWDADTAKPLLVEKNGGKETKKASRNPITLTGDLGDEVDALRCTPRPRTATPREPQRDPISGQGNFGQREWDPIWKYNGKARRARSSTGDRCNPLTGENAKTFTISTEERNRGCMTPKAPRTNRNILTGQNCENYEVSVDFKSGGLKRRTEPERNAITGENCNTYDVNIENTRTGRARVRSETKTSNPVSGENVSSFAIMKEEKVRNSKPYVYSNAVTGENCQSYKINPIERNVSARPNATPSNPLLGENTQHYTYRVGEKQKLVKKRDLSSPLTGPGSRGNTYSVSVEERRRPSAGSITRSGVASSDGSSRNILTGENCSTYTVCQEMRSERKASLPSNAAFNANKGGYNIITGMAG</sequence>
<gene>
    <name evidence="2" type="ORF">TR124491</name>
</gene>
<evidence type="ECO:0000313" key="2">
    <source>
        <dbReference type="EMBL" id="JAP61880.1"/>
    </source>
</evidence>
<feature type="compositionally biased region" description="Low complexity" evidence="1">
    <location>
        <begin position="116"/>
        <end position="127"/>
    </location>
</feature>
<evidence type="ECO:0008006" key="3">
    <source>
        <dbReference type="Google" id="ProtNLM"/>
    </source>
</evidence>
<protein>
    <recommendedName>
        <fullName evidence="3">Surface protein PspC</fullName>
    </recommendedName>
</protein>
<feature type="compositionally biased region" description="Polar residues" evidence="1">
    <location>
        <begin position="371"/>
        <end position="387"/>
    </location>
</feature>